<gene>
    <name evidence="1" type="ORF">SCF082_LOCUS48733</name>
</gene>
<sequence>MNVTFSRWHGKNVEALGELMEKWCISTKHVIRSASFKGGFEVFSLPNFRYDALTSLGLFAVLGTLGQIRGLAGQSQTLILAFLQEILSKVPFPNGVSILPDVVLDVEQGQTSFGKLWAQVSRQAKAVIRTRWENTASLGAKRSNCLGAFGVAELVWFWLRQPIHDGGIPGLSIERIQKRLIHLCAQGLEIALGKGTLKLSRAPPQVLDNDTFVVPADGEGESNFTASKTRNQAAQELRNELIRRFMTRNTGFVAGLKHSENKDLQNLGKGTQDNAAAIVAATQFCTAYFAKASFLLMSKIVKQEFRHISLFFDAASVCNYSIQELHVSTDGLVVAAPLSLLPQLKCPYEKSTGEVLQAIADTEPATALHEIRKTDAAASVLKLAEKTKAPTRQKLISLNQSLDYLLRLKLADTQPRVLLRPVKQHEKRCYTPMADGTMGAYLWNSVTKQSVWQTCEAAGSRTLMRMMLHSDEGETAAGLSLMEGGAMAIMIHRDTMHKLHRCQINATNAVPQIDEAISQVFLLLQFQAAPFLTGLFGRRLQECYSRANEIPLGHSLLQVCGPGIISEMGLDPSTNEEELKKILCEYAESRGRKFKAPSSSHHKQGRWGTFVDAFHRLKRTWSIELFFLMFAQTLEGISPFAALASDLEAGPTDEKAIMPRVLRVQDDRSPGNTLKNMLFVSLKWDQLMLHTMQSSLNPQNVQDICSLIANEDQPHVLLVHFQFLINIVKSFGEFKMQYDHFPWKFAMLLEPSKQDDILASMKREWAFVLKLEESGNVHGTWPMKNLVFLRWYAYREVMSFAEERQWKMSPSLKNLVKAWFSDPSSTLGCENAFRQLRVAEARHQSGKEVAVEKLQALVIKSINEQYDKFETCKTTNGDYAQIRSNMYIKRAVFDASRATASDTGVASFNTLVKQSTVSPNHLSRKSLSLWEALQLTNGVVTNLWSAQLARPLQVLSINDECWLVLDAPYYQLKVWPLSILQDDAGRFALLDAGEWRAKARRQCSFLPTRV</sequence>
<dbReference type="EMBL" id="CAXAMM010042373">
    <property type="protein sequence ID" value="CAK9104423.1"/>
    <property type="molecule type" value="Genomic_DNA"/>
</dbReference>
<accession>A0ABP0RXV9</accession>
<organism evidence="1 2">
    <name type="scientific">Durusdinium trenchii</name>
    <dbReference type="NCBI Taxonomy" id="1381693"/>
    <lineage>
        <taxon>Eukaryota</taxon>
        <taxon>Sar</taxon>
        <taxon>Alveolata</taxon>
        <taxon>Dinophyceae</taxon>
        <taxon>Suessiales</taxon>
        <taxon>Symbiodiniaceae</taxon>
        <taxon>Durusdinium</taxon>
    </lineage>
</organism>
<comment type="caution">
    <text evidence="1">The sequence shown here is derived from an EMBL/GenBank/DDBJ whole genome shotgun (WGS) entry which is preliminary data.</text>
</comment>
<dbReference type="Proteomes" id="UP001642464">
    <property type="component" value="Unassembled WGS sequence"/>
</dbReference>
<evidence type="ECO:0000313" key="2">
    <source>
        <dbReference type="Proteomes" id="UP001642464"/>
    </source>
</evidence>
<evidence type="ECO:0000313" key="1">
    <source>
        <dbReference type="EMBL" id="CAK9104423.1"/>
    </source>
</evidence>
<name>A0ABP0RXV9_9DINO</name>
<proteinExistence type="predicted"/>
<reference evidence="1 2" key="1">
    <citation type="submission" date="2024-02" db="EMBL/GenBank/DDBJ databases">
        <authorList>
            <person name="Chen Y."/>
            <person name="Shah S."/>
            <person name="Dougan E. K."/>
            <person name="Thang M."/>
            <person name="Chan C."/>
        </authorList>
    </citation>
    <scope>NUCLEOTIDE SEQUENCE [LARGE SCALE GENOMIC DNA]</scope>
</reference>
<protein>
    <submittedName>
        <fullName evidence="1">Uncharacterized protein</fullName>
    </submittedName>
</protein>
<keyword evidence="2" id="KW-1185">Reference proteome</keyword>